<proteinExistence type="predicted"/>
<sequence>ADVEYYYHRLSRLITFYGSQLVTMSAPALSQPSSSLTAI</sequence>
<feature type="non-terminal residue" evidence="1">
    <location>
        <position position="1"/>
    </location>
</feature>
<accession>A0A392UNW0</accession>
<dbReference type="AlphaFoldDB" id="A0A392UNW0"/>
<dbReference type="EMBL" id="LXQA010851627">
    <property type="protein sequence ID" value="MCI74030.1"/>
    <property type="molecule type" value="Genomic_DNA"/>
</dbReference>
<protein>
    <submittedName>
        <fullName evidence="1">Uncharacterized protein</fullName>
    </submittedName>
</protein>
<keyword evidence="2" id="KW-1185">Reference proteome</keyword>
<evidence type="ECO:0000313" key="1">
    <source>
        <dbReference type="EMBL" id="MCI74030.1"/>
    </source>
</evidence>
<organism evidence="1 2">
    <name type="scientific">Trifolium medium</name>
    <dbReference type="NCBI Taxonomy" id="97028"/>
    <lineage>
        <taxon>Eukaryota</taxon>
        <taxon>Viridiplantae</taxon>
        <taxon>Streptophyta</taxon>
        <taxon>Embryophyta</taxon>
        <taxon>Tracheophyta</taxon>
        <taxon>Spermatophyta</taxon>
        <taxon>Magnoliopsida</taxon>
        <taxon>eudicotyledons</taxon>
        <taxon>Gunneridae</taxon>
        <taxon>Pentapetalae</taxon>
        <taxon>rosids</taxon>
        <taxon>fabids</taxon>
        <taxon>Fabales</taxon>
        <taxon>Fabaceae</taxon>
        <taxon>Papilionoideae</taxon>
        <taxon>50 kb inversion clade</taxon>
        <taxon>NPAAA clade</taxon>
        <taxon>Hologalegina</taxon>
        <taxon>IRL clade</taxon>
        <taxon>Trifolieae</taxon>
        <taxon>Trifolium</taxon>
    </lineage>
</organism>
<comment type="caution">
    <text evidence="1">The sequence shown here is derived from an EMBL/GenBank/DDBJ whole genome shotgun (WGS) entry which is preliminary data.</text>
</comment>
<reference evidence="1 2" key="1">
    <citation type="journal article" date="2018" name="Front. Plant Sci.">
        <title>Red Clover (Trifolium pratense) and Zigzag Clover (T. medium) - A Picture of Genomic Similarities and Differences.</title>
        <authorList>
            <person name="Dluhosova J."/>
            <person name="Istvanek J."/>
            <person name="Nedelnik J."/>
            <person name="Repkova J."/>
        </authorList>
    </citation>
    <scope>NUCLEOTIDE SEQUENCE [LARGE SCALE GENOMIC DNA]</scope>
    <source>
        <strain evidence="2">cv. 10/8</strain>
        <tissue evidence="1">Leaf</tissue>
    </source>
</reference>
<evidence type="ECO:0000313" key="2">
    <source>
        <dbReference type="Proteomes" id="UP000265520"/>
    </source>
</evidence>
<dbReference type="Proteomes" id="UP000265520">
    <property type="component" value="Unassembled WGS sequence"/>
</dbReference>
<name>A0A392UNW0_9FABA</name>